<dbReference type="NCBIfam" id="NF004064">
    <property type="entry name" value="PRK05578.1"/>
    <property type="match status" value="1"/>
</dbReference>
<evidence type="ECO:0000256" key="1">
    <source>
        <dbReference type="ARBA" id="ARBA00001947"/>
    </source>
</evidence>
<dbReference type="GO" id="GO:0004126">
    <property type="term" value="F:cytidine deaminase activity"/>
    <property type="evidence" value="ECO:0007669"/>
    <property type="project" value="UniProtKB-EC"/>
</dbReference>
<organism evidence="14 15">
    <name type="scientific">Thermosipho ferrireducens</name>
    <dbReference type="NCBI Taxonomy" id="2571116"/>
    <lineage>
        <taxon>Bacteria</taxon>
        <taxon>Thermotogati</taxon>
        <taxon>Thermotogota</taxon>
        <taxon>Thermotogae</taxon>
        <taxon>Thermotogales</taxon>
        <taxon>Fervidobacteriaceae</taxon>
        <taxon>Thermosipho</taxon>
    </lineage>
</organism>
<evidence type="ECO:0000256" key="5">
    <source>
        <dbReference type="ARBA" id="ARBA00018266"/>
    </source>
</evidence>
<feature type="domain" description="CMP/dCMP-type deaminase" evidence="13">
    <location>
        <begin position="1"/>
        <end position="125"/>
    </location>
</feature>
<keyword evidence="7 12" id="KW-0378">Hydrolase</keyword>
<dbReference type="CDD" id="cd01283">
    <property type="entry name" value="cytidine_deaminase"/>
    <property type="match status" value="1"/>
</dbReference>
<evidence type="ECO:0000256" key="4">
    <source>
        <dbReference type="ARBA" id="ARBA00012783"/>
    </source>
</evidence>
<dbReference type="InterPro" id="IPR006262">
    <property type="entry name" value="Cyt_deam_tetra"/>
</dbReference>
<comment type="catalytic activity">
    <reaction evidence="10 12">
        <text>2'-deoxycytidine + H2O + H(+) = 2'-deoxyuridine + NH4(+)</text>
        <dbReference type="Rhea" id="RHEA:13433"/>
        <dbReference type="ChEBI" id="CHEBI:15377"/>
        <dbReference type="ChEBI" id="CHEBI:15378"/>
        <dbReference type="ChEBI" id="CHEBI:15698"/>
        <dbReference type="ChEBI" id="CHEBI:16450"/>
        <dbReference type="ChEBI" id="CHEBI:28938"/>
        <dbReference type="EC" id="3.5.4.5"/>
    </reaction>
</comment>
<dbReference type="NCBIfam" id="TIGR01354">
    <property type="entry name" value="cyt_deam_tetra"/>
    <property type="match status" value="1"/>
</dbReference>
<reference evidence="14 15" key="1">
    <citation type="submission" date="2021-03" db="EMBL/GenBank/DDBJ databases">
        <title>Thermosipho ferrireducens sp.nov., an anaerobic thermophilic iron-reducing bacterium isolated from a deep-sea hydrothermal sulfide deposits.</title>
        <authorList>
            <person name="Zeng X."/>
            <person name="Chen Y."/>
            <person name="Shao Z."/>
        </authorList>
    </citation>
    <scope>NUCLEOTIDE SEQUENCE [LARGE SCALE GENOMIC DNA]</scope>
    <source>
        <strain evidence="14 15">JL129W03</strain>
    </source>
</reference>
<evidence type="ECO:0000256" key="2">
    <source>
        <dbReference type="ARBA" id="ARBA00003949"/>
    </source>
</evidence>
<dbReference type="InterPro" id="IPR002125">
    <property type="entry name" value="CMP_dCMP_dom"/>
</dbReference>
<sequence length="129" mass="14116">MLNKLIQMAIEAQKNAYAPYSNFKVGAVLLARSGKVYTGSNIENASYGLSCCAERIAIFKAVSEGEKEFDTLVIVGNTDEPISPCGACRQVMAEFGDFKVVMANNTGKVKETRVKELLPYAFEKEHLGK</sequence>
<dbReference type="PANTHER" id="PTHR11644">
    <property type="entry name" value="CYTIDINE DEAMINASE"/>
    <property type="match status" value="1"/>
</dbReference>
<evidence type="ECO:0000256" key="9">
    <source>
        <dbReference type="ARBA" id="ARBA00032005"/>
    </source>
</evidence>
<evidence type="ECO:0000256" key="8">
    <source>
        <dbReference type="ARBA" id="ARBA00022833"/>
    </source>
</evidence>
<dbReference type="Proteomes" id="UP000671862">
    <property type="component" value="Chromosome"/>
</dbReference>
<dbReference type="InterPro" id="IPR016192">
    <property type="entry name" value="APOBEC/CMP_deaminase_Zn-bd"/>
</dbReference>
<comment type="similarity">
    <text evidence="3 12">Belongs to the cytidine and deoxycytidylate deaminase family.</text>
</comment>
<protein>
    <recommendedName>
        <fullName evidence="5 12">Cytidine deaminase</fullName>
        <ecNumber evidence="4 12">3.5.4.5</ecNumber>
    </recommendedName>
    <alternativeName>
        <fullName evidence="9 12">Cytidine aminohydrolase</fullName>
    </alternativeName>
</protein>
<evidence type="ECO:0000256" key="7">
    <source>
        <dbReference type="ARBA" id="ARBA00022801"/>
    </source>
</evidence>
<dbReference type="PANTHER" id="PTHR11644:SF2">
    <property type="entry name" value="CYTIDINE DEAMINASE"/>
    <property type="match status" value="1"/>
</dbReference>
<dbReference type="InterPro" id="IPR050202">
    <property type="entry name" value="Cyt/Deoxycyt_deaminase"/>
</dbReference>
<evidence type="ECO:0000259" key="13">
    <source>
        <dbReference type="PROSITE" id="PS51747"/>
    </source>
</evidence>
<gene>
    <name evidence="14" type="ORF">JYK00_00265</name>
</gene>
<evidence type="ECO:0000256" key="12">
    <source>
        <dbReference type="RuleBase" id="RU364006"/>
    </source>
</evidence>
<comment type="cofactor">
    <cofactor evidence="1 12">
        <name>Zn(2+)</name>
        <dbReference type="ChEBI" id="CHEBI:29105"/>
    </cofactor>
</comment>
<comment type="function">
    <text evidence="2 12">This enzyme scavenges exogenous and endogenous cytidine and 2'-deoxycytidine for UMP synthesis.</text>
</comment>
<dbReference type="PROSITE" id="PS00903">
    <property type="entry name" value="CYT_DCMP_DEAMINASES_1"/>
    <property type="match status" value="1"/>
</dbReference>
<dbReference type="EC" id="3.5.4.5" evidence="4 12"/>
<dbReference type="Pfam" id="PF00383">
    <property type="entry name" value="dCMP_cyt_deam_1"/>
    <property type="match status" value="1"/>
</dbReference>
<evidence type="ECO:0000313" key="15">
    <source>
        <dbReference type="Proteomes" id="UP000671862"/>
    </source>
</evidence>
<keyword evidence="15" id="KW-1185">Reference proteome</keyword>
<evidence type="ECO:0000256" key="10">
    <source>
        <dbReference type="ARBA" id="ARBA00049252"/>
    </source>
</evidence>
<dbReference type="SUPFAM" id="SSF53927">
    <property type="entry name" value="Cytidine deaminase-like"/>
    <property type="match status" value="1"/>
</dbReference>
<keyword evidence="8 12" id="KW-0862">Zinc</keyword>
<dbReference type="EMBL" id="CP071446">
    <property type="protein sequence ID" value="QTA38021.1"/>
    <property type="molecule type" value="Genomic_DNA"/>
</dbReference>
<proteinExistence type="inferred from homology"/>
<evidence type="ECO:0000256" key="3">
    <source>
        <dbReference type="ARBA" id="ARBA00006576"/>
    </source>
</evidence>
<dbReference type="Gene3D" id="3.40.140.10">
    <property type="entry name" value="Cytidine Deaminase, domain 2"/>
    <property type="match status" value="1"/>
</dbReference>
<dbReference type="RefSeq" id="WP_207566742.1">
    <property type="nucleotide sequence ID" value="NZ_CP071446.1"/>
</dbReference>
<evidence type="ECO:0000313" key="14">
    <source>
        <dbReference type="EMBL" id="QTA38021.1"/>
    </source>
</evidence>
<dbReference type="PROSITE" id="PS51747">
    <property type="entry name" value="CYT_DCMP_DEAMINASES_2"/>
    <property type="match status" value="1"/>
</dbReference>
<comment type="catalytic activity">
    <reaction evidence="11 12">
        <text>cytidine + H2O + H(+) = uridine + NH4(+)</text>
        <dbReference type="Rhea" id="RHEA:16069"/>
        <dbReference type="ChEBI" id="CHEBI:15377"/>
        <dbReference type="ChEBI" id="CHEBI:15378"/>
        <dbReference type="ChEBI" id="CHEBI:16704"/>
        <dbReference type="ChEBI" id="CHEBI:17562"/>
        <dbReference type="ChEBI" id="CHEBI:28938"/>
        <dbReference type="EC" id="3.5.4.5"/>
    </reaction>
</comment>
<dbReference type="InterPro" id="IPR016193">
    <property type="entry name" value="Cytidine_deaminase-like"/>
</dbReference>
<keyword evidence="6 12" id="KW-0479">Metal-binding</keyword>
<name>A0ABX7S625_9BACT</name>
<evidence type="ECO:0000256" key="11">
    <source>
        <dbReference type="ARBA" id="ARBA00049558"/>
    </source>
</evidence>
<accession>A0ABX7S625</accession>
<evidence type="ECO:0000256" key="6">
    <source>
        <dbReference type="ARBA" id="ARBA00022723"/>
    </source>
</evidence>